<dbReference type="RefSeq" id="WP_126821764.1">
    <property type="nucleotide sequence ID" value="NZ_JBHLWU010000001.1"/>
</dbReference>
<dbReference type="GO" id="GO:0030246">
    <property type="term" value="F:carbohydrate binding"/>
    <property type="evidence" value="ECO:0007669"/>
    <property type="project" value="InterPro"/>
</dbReference>
<keyword evidence="4" id="KW-0804">Transcription</keyword>
<dbReference type="Pfam" id="PF04198">
    <property type="entry name" value="Sugar-bind"/>
    <property type="match status" value="1"/>
</dbReference>
<name>A0A430AIQ5_9ENTE</name>
<dbReference type="Gene3D" id="3.40.50.1360">
    <property type="match status" value="1"/>
</dbReference>
<evidence type="ECO:0000313" key="7">
    <source>
        <dbReference type="Proteomes" id="UP000288669"/>
    </source>
</evidence>
<proteinExistence type="inferred from homology"/>
<dbReference type="PANTHER" id="PTHR34294:SF12">
    <property type="entry name" value="SUGAR-BINDING TRANSCRIPTIONAL REGULATOR"/>
    <property type="match status" value="1"/>
</dbReference>
<dbReference type="PANTHER" id="PTHR34294">
    <property type="entry name" value="TRANSCRIPTIONAL REGULATOR-RELATED"/>
    <property type="match status" value="1"/>
</dbReference>
<keyword evidence="2" id="KW-0805">Transcription regulation</keyword>
<evidence type="ECO:0000256" key="2">
    <source>
        <dbReference type="ARBA" id="ARBA00023015"/>
    </source>
</evidence>
<evidence type="ECO:0000313" key="6">
    <source>
        <dbReference type="EMBL" id="RSU07797.1"/>
    </source>
</evidence>
<dbReference type="InterPro" id="IPR051054">
    <property type="entry name" value="SorC_transcr_regulators"/>
</dbReference>
<evidence type="ECO:0000256" key="4">
    <source>
        <dbReference type="ARBA" id="ARBA00023163"/>
    </source>
</evidence>
<dbReference type="SUPFAM" id="SSF100950">
    <property type="entry name" value="NagB/RpiA/CoA transferase-like"/>
    <property type="match status" value="1"/>
</dbReference>
<sequence>MRSQDEQRKLVKIATLYYEHGYTQAKIAKEFGVSRPVIAKLLQQAKEEKIVSIQLNDTQAYTVGLALNIQKKYQLKEVIVLPSSMGQETIKIRQTVAKAGANYIASHLATIQTIGLSWGTTLADMVECIPFGSWPDLKIQPLVGGISSEHVYFDTNHLVFCLAEKLSAHCRYFYAPALAENLAFAEMLNGTKIVQTTLKGAKSVDLAVIGVGNPQVASTWENLGYIGEEEFKSIGEMEHVVGDAVGSLFDAQGKTIQCDLTKRMIGVKVEELTEIKEVMIIAAGQEKAKSILALVKANRANTLIVDQQLAEKIWEEGQ</sequence>
<dbReference type="InterPro" id="IPR037171">
    <property type="entry name" value="NagB/RpiA_transferase-like"/>
</dbReference>
<feature type="domain" description="Sugar-binding" evidence="5">
    <location>
        <begin position="65"/>
        <end position="313"/>
    </location>
</feature>
<dbReference type="EMBL" id="NGJZ01000001">
    <property type="protein sequence ID" value="RSU07797.1"/>
    <property type="molecule type" value="Genomic_DNA"/>
</dbReference>
<organism evidence="6 7">
    <name type="scientific">Vagococcus entomophilus</name>
    <dbReference type="NCBI Taxonomy" id="1160095"/>
    <lineage>
        <taxon>Bacteria</taxon>
        <taxon>Bacillati</taxon>
        <taxon>Bacillota</taxon>
        <taxon>Bacilli</taxon>
        <taxon>Lactobacillales</taxon>
        <taxon>Enterococcaceae</taxon>
        <taxon>Vagococcus</taxon>
    </lineage>
</organism>
<dbReference type="Gene3D" id="1.10.10.60">
    <property type="entry name" value="Homeodomain-like"/>
    <property type="match status" value="1"/>
</dbReference>
<evidence type="ECO:0000256" key="3">
    <source>
        <dbReference type="ARBA" id="ARBA00023125"/>
    </source>
</evidence>
<dbReference type="Proteomes" id="UP000288669">
    <property type="component" value="Unassembled WGS sequence"/>
</dbReference>
<protein>
    <submittedName>
        <fullName evidence="6">Sugar-binding protein</fullName>
    </submittedName>
</protein>
<reference evidence="6 7" key="1">
    <citation type="submission" date="2017-05" db="EMBL/GenBank/DDBJ databases">
        <title>Vagococcus spp. assemblies.</title>
        <authorList>
            <person name="Gulvik C.A."/>
        </authorList>
    </citation>
    <scope>NUCLEOTIDE SEQUENCE [LARGE SCALE GENOMIC DNA]</scope>
    <source>
        <strain evidence="6 7">DSM 24756</strain>
    </source>
</reference>
<dbReference type="GO" id="GO:0003677">
    <property type="term" value="F:DNA binding"/>
    <property type="evidence" value="ECO:0007669"/>
    <property type="project" value="UniProtKB-KW"/>
</dbReference>
<dbReference type="OrthoDB" id="58802at2"/>
<dbReference type="InterPro" id="IPR007324">
    <property type="entry name" value="Sugar-bd_dom_put"/>
</dbReference>
<accession>A0A430AIQ5</accession>
<dbReference type="AlphaFoldDB" id="A0A430AIQ5"/>
<evidence type="ECO:0000256" key="1">
    <source>
        <dbReference type="ARBA" id="ARBA00010466"/>
    </source>
</evidence>
<comment type="similarity">
    <text evidence="1">Belongs to the SorC transcriptional regulatory family.</text>
</comment>
<gene>
    <name evidence="6" type="ORF">CBF30_00730</name>
</gene>
<comment type="caution">
    <text evidence="6">The sequence shown here is derived from an EMBL/GenBank/DDBJ whole genome shotgun (WGS) entry which is preliminary data.</text>
</comment>
<keyword evidence="3" id="KW-0238">DNA-binding</keyword>
<evidence type="ECO:0000259" key="5">
    <source>
        <dbReference type="Pfam" id="PF04198"/>
    </source>
</evidence>
<keyword evidence="7" id="KW-1185">Reference proteome</keyword>